<evidence type="ECO:0000259" key="3">
    <source>
        <dbReference type="PROSITE" id="PS51186"/>
    </source>
</evidence>
<dbReference type="PANTHER" id="PTHR43877">
    <property type="entry name" value="AMINOALKYLPHOSPHONATE N-ACETYLTRANSFERASE-RELATED-RELATED"/>
    <property type="match status" value="1"/>
</dbReference>
<evidence type="ECO:0000256" key="2">
    <source>
        <dbReference type="ARBA" id="ARBA00023315"/>
    </source>
</evidence>
<dbReference type="SUPFAM" id="SSF55729">
    <property type="entry name" value="Acyl-CoA N-acyltransferases (Nat)"/>
    <property type="match status" value="1"/>
</dbReference>
<dbReference type="Pfam" id="PF00583">
    <property type="entry name" value="Acetyltransf_1"/>
    <property type="match status" value="1"/>
</dbReference>
<organism evidence="4 5">
    <name type="scientific">Deinococcus ficus</name>
    <dbReference type="NCBI Taxonomy" id="317577"/>
    <lineage>
        <taxon>Bacteria</taxon>
        <taxon>Thermotogati</taxon>
        <taxon>Deinococcota</taxon>
        <taxon>Deinococci</taxon>
        <taxon>Deinococcales</taxon>
        <taxon>Deinococcaceae</taxon>
        <taxon>Deinococcus</taxon>
    </lineage>
</organism>
<dbReference type="InterPro" id="IPR050832">
    <property type="entry name" value="Bact_Acetyltransf"/>
</dbReference>
<gene>
    <name evidence="4" type="ORF">DFI_01250</name>
</gene>
<dbReference type="Gene3D" id="3.40.630.30">
    <property type="match status" value="1"/>
</dbReference>
<feature type="domain" description="N-acetyltransferase" evidence="3">
    <location>
        <begin position="3"/>
        <end position="170"/>
    </location>
</feature>
<dbReference type="InterPro" id="IPR016181">
    <property type="entry name" value="Acyl_CoA_acyltransferase"/>
</dbReference>
<evidence type="ECO:0000256" key="1">
    <source>
        <dbReference type="ARBA" id="ARBA00022679"/>
    </source>
</evidence>
<sequence length="175" mass="18541">MTVSVRAAGVADAAGIAAVHTQSWSETYRGRMPDAFLDRMTSGEMQVRREAGWAQTVTQGAEVVWVAVLGGEVVAFASAGEARDHPGVAAELLTLYSLNRVQGRGVGRALLHAVLREVRARGAGSAACWVLDVNPARAWYARQGAHEAGGKVQAIPGGELREVRMVWPDLGALPD</sequence>
<name>A0A221ST51_9DEIO</name>
<dbReference type="PROSITE" id="PS51186">
    <property type="entry name" value="GNAT"/>
    <property type="match status" value="1"/>
</dbReference>
<evidence type="ECO:0000313" key="4">
    <source>
        <dbReference type="EMBL" id="ASN79814.1"/>
    </source>
</evidence>
<dbReference type="InterPro" id="IPR000182">
    <property type="entry name" value="GNAT_dom"/>
</dbReference>
<dbReference type="CDD" id="cd04301">
    <property type="entry name" value="NAT_SF"/>
    <property type="match status" value="1"/>
</dbReference>
<accession>A0A221ST51</accession>
<keyword evidence="5" id="KW-1185">Reference proteome</keyword>
<dbReference type="RefSeq" id="WP_027463561.1">
    <property type="nucleotide sequence ID" value="NZ_CP021081.1"/>
</dbReference>
<evidence type="ECO:0000313" key="5">
    <source>
        <dbReference type="Proteomes" id="UP000259030"/>
    </source>
</evidence>
<keyword evidence="1 4" id="KW-0808">Transferase</keyword>
<dbReference type="EMBL" id="CP021081">
    <property type="protein sequence ID" value="ASN79814.1"/>
    <property type="molecule type" value="Genomic_DNA"/>
</dbReference>
<dbReference type="Proteomes" id="UP000259030">
    <property type="component" value="Chromosome"/>
</dbReference>
<proteinExistence type="predicted"/>
<protein>
    <submittedName>
        <fullName evidence="4">N-acetyltransferase</fullName>
    </submittedName>
</protein>
<dbReference type="AlphaFoldDB" id="A0A221ST51"/>
<reference evidence="4 5" key="1">
    <citation type="submission" date="2017-05" db="EMBL/GenBank/DDBJ databases">
        <title>The complete genome sequence of Deinococcus ficus isolated from the rhizosphere of the Ficus religiosa L. in Taiwan.</title>
        <authorList>
            <person name="Wu K.-M."/>
            <person name="Liao T.-L."/>
            <person name="Liu Y.-M."/>
            <person name="Young C.-C."/>
            <person name="Tsai S.-F."/>
        </authorList>
    </citation>
    <scope>NUCLEOTIDE SEQUENCE [LARGE SCALE GENOMIC DNA]</scope>
    <source>
        <strain evidence="4 5">CC-FR2-10</strain>
    </source>
</reference>
<dbReference type="KEGG" id="dfc:DFI_01250"/>
<dbReference type="GO" id="GO:0016747">
    <property type="term" value="F:acyltransferase activity, transferring groups other than amino-acyl groups"/>
    <property type="evidence" value="ECO:0007669"/>
    <property type="project" value="InterPro"/>
</dbReference>
<keyword evidence="2" id="KW-0012">Acyltransferase</keyword>